<name>U7D659_9BACT</name>
<dbReference type="AlphaFoldDB" id="U7D659"/>
<dbReference type="EC" id="3.2.1.-" evidence="9"/>
<keyword evidence="6 9" id="KW-0326">Glycosidase</keyword>
<keyword evidence="4 9" id="KW-0378">Hydrolase</keyword>
<dbReference type="Proteomes" id="UP000017148">
    <property type="component" value="Unassembled WGS sequence"/>
</dbReference>
<keyword evidence="7 9" id="KW-0624">Polysaccharide degradation</keyword>
<evidence type="ECO:0000256" key="2">
    <source>
        <dbReference type="ARBA" id="ARBA00009209"/>
    </source>
</evidence>
<dbReference type="InterPro" id="IPR002037">
    <property type="entry name" value="Glyco_hydro_8"/>
</dbReference>
<organism evidence="11 12">
    <name type="scientific">Chitinivibrio alkaliphilus ACht1</name>
    <dbReference type="NCBI Taxonomy" id="1313304"/>
    <lineage>
        <taxon>Bacteria</taxon>
        <taxon>Pseudomonadati</taxon>
        <taxon>Fibrobacterota</taxon>
        <taxon>Chitinivibrionia</taxon>
        <taxon>Chitinivibrionales</taxon>
        <taxon>Chitinivibrionaceae</taxon>
        <taxon>Chitinivibrio</taxon>
    </lineage>
</organism>
<evidence type="ECO:0000256" key="10">
    <source>
        <dbReference type="SAM" id="SignalP"/>
    </source>
</evidence>
<dbReference type="OrthoDB" id="9803461at2"/>
<dbReference type="Pfam" id="PF01270">
    <property type="entry name" value="Glyco_hydro_8"/>
    <property type="match status" value="1"/>
</dbReference>
<evidence type="ECO:0000256" key="5">
    <source>
        <dbReference type="ARBA" id="ARBA00023001"/>
    </source>
</evidence>
<feature type="active site" description="Nucleophile" evidence="8">
    <location>
        <position position="158"/>
    </location>
</feature>
<reference evidence="11 12" key="1">
    <citation type="journal article" date="2013" name="Environ. Microbiol.">
        <title>Genome analysis of Chitinivibrio alkaliphilus gen. nov., sp. nov., a novel extremely haloalkaliphilic anaerobic chitinolytic bacterium from the candidate phylum Termite Group 3.</title>
        <authorList>
            <person name="Sorokin D.Y."/>
            <person name="Gumerov V.M."/>
            <person name="Rakitin A.L."/>
            <person name="Beletsky A.V."/>
            <person name="Damste J.S."/>
            <person name="Muyzer G."/>
            <person name="Mardanov A.V."/>
            <person name="Ravin N.V."/>
        </authorList>
    </citation>
    <scope>NUCLEOTIDE SEQUENCE [LARGE SCALE GENOMIC DNA]</scope>
    <source>
        <strain evidence="11 12">ACht1</strain>
    </source>
</reference>
<evidence type="ECO:0000256" key="1">
    <source>
        <dbReference type="ARBA" id="ARBA00000966"/>
    </source>
</evidence>
<dbReference type="NCBIfam" id="TIGR04183">
    <property type="entry name" value="Por_Secre_tail"/>
    <property type="match status" value="1"/>
</dbReference>
<gene>
    <name evidence="11" type="ORF">CALK_2090</name>
</gene>
<dbReference type="STRING" id="1313304.CALK_2090"/>
<dbReference type="InterPro" id="IPR012341">
    <property type="entry name" value="6hp_glycosidase-like_sf"/>
</dbReference>
<dbReference type="InterPro" id="IPR019834">
    <property type="entry name" value="Glyco_hydro_8_CS"/>
</dbReference>
<comment type="catalytic activity">
    <reaction evidence="1">
        <text>Endohydrolysis of (1-&gt;4)-beta-D-glucosidic linkages in cellulose, lichenin and cereal beta-D-glucans.</text>
        <dbReference type="EC" id="3.2.1.4"/>
    </reaction>
</comment>
<sequence>MNRCTKMVLSCAILLTSTASLIAENMPFPQFRYRADLDHHMTAPAGISSMYDVVTAQYERYKEHIEPSQTVDGGYYVRSTATDSDTTTLTVSEAHGWGMIIMVKMAGYEPNAREYFDGLVKFYENFTVDGRSLMAWKIQVGEYVVEDWWTGANGTATDGDLDIAYALLLAHKQWGDQSYKDKAIAIIEDIKNYSMNMNTKLPLLGPWATGGSKENGTRPSDWMAGHMRDFATATGDDWWTSAAQEIYNAYDRFTDTHTETGALVPDFIDNGAPAPANYLETRHDGDYYVNASRVPFRFAADYATSQDSHAGASLEKLMDWIVEASEGSAGNIKYGYTLDGTPIMDDVTSAMFSAPFLAAATSHEKYSDFASSIWSELQQPWYSESTDDFVDAMWLLSLLAATGNWWGLDDSNTWYDMEGGIEGDHIILDHFSNEYGPGNAQSHLGQLNGVIWGDDKYGENGGDTTYYRGGGWWYGFGTSTAEITAKSGDVILSRESENADDMNLIVPENSSYLSINVNISDDGAWQYAGIGTPILEEITAVDGDSTETRSTYVDLSDMTALTVRARGNGDVRFSFGSQTTKEAEEYYEANRDEDDAAFYGDFGYTVSLNDEWTYHTIEMSEIAASEWSPLEELVGDDEEQWGWQSSGITAVEAFIINFIQDDDNETDFELEVDGIYFNGLTYQDIGLRDRPVSLISEADFTRQTSSLATVSMNQGIQLSFTASESDMAAATLYDLQGRAVQQVSQSAVSGANSITLSERGLSRGVYLLHFTLGNEQMIQRIRLQ</sequence>
<proteinExistence type="inferred from homology"/>
<evidence type="ECO:0000256" key="9">
    <source>
        <dbReference type="RuleBase" id="RU361167"/>
    </source>
</evidence>
<dbReference type="InterPro" id="IPR008928">
    <property type="entry name" value="6-hairpin_glycosidase_sf"/>
</dbReference>
<dbReference type="PROSITE" id="PS00812">
    <property type="entry name" value="GLYCOSYL_HYDROL_F8"/>
    <property type="match status" value="1"/>
</dbReference>
<dbReference type="PRINTS" id="PR00735">
    <property type="entry name" value="GLHYDRLASE8"/>
</dbReference>
<dbReference type="EMBL" id="ASJR01000021">
    <property type="protein sequence ID" value="ERP31061.1"/>
    <property type="molecule type" value="Genomic_DNA"/>
</dbReference>
<comment type="similarity">
    <text evidence="2 9">Belongs to the glycosyl hydrolase 8 (cellulase D) family.</text>
</comment>
<evidence type="ECO:0000313" key="12">
    <source>
        <dbReference type="Proteomes" id="UP000017148"/>
    </source>
</evidence>
<evidence type="ECO:0000256" key="8">
    <source>
        <dbReference type="PROSITE-ProRule" id="PRU10058"/>
    </source>
</evidence>
<dbReference type="Gene3D" id="1.50.10.10">
    <property type="match status" value="1"/>
</dbReference>
<protein>
    <recommendedName>
        <fullName evidence="9">Glucanase</fullName>
        <ecNumber evidence="9">3.2.1.-</ecNumber>
    </recommendedName>
</protein>
<accession>U7D659</accession>
<keyword evidence="5" id="KW-0136">Cellulose degradation</keyword>
<dbReference type="PATRIC" id="fig|1313304.3.peg.1988"/>
<dbReference type="eggNOG" id="COG3405">
    <property type="taxonomic scope" value="Bacteria"/>
</dbReference>
<comment type="caution">
    <text evidence="11">The sequence shown here is derived from an EMBL/GenBank/DDBJ whole genome shotgun (WGS) entry which is preliminary data.</text>
</comment>
<dbReference type="GO" id="GO:0008810">
    <property type="term" value="F:cellulase activity"/>
    <property type="evidence" value="ECO:0007669"/>
    <property type="project" value="UniProtKB-EC"/>
</dbReference>
<evidence type="ECO:0000256" key="6">
    <source>
        <dbReference type="ARBA" id="ARBA00023295"/>
    </source>
</evidence>
<dbReference type="GO" id="GO:0030245">
    <property type="term" value="P:cellulose catabolic process"/>
    <property type="evidence" value="ECO:0007669"/>
    <property type="project" value="UniProtKB-KW"/>
</dbReference>
<evidence type="ECO:0000256" key="4">
    <source>
        <dbReference type="ARBA" id="ARBA00022801"/>
    </source>
</evidence>
<dbReference type="SUPFAM" id="SSF48208">
    <property type="entry name" value="Six-hairpin glycosidases"/>
    <property type="match status" value="1"/>
</dbReference>
<feature type="signal peptide" evidence="10">
    <location>
        <begin position="1"/>
        <end position="22"/>
    </location>
</feature>
<dbReference type="RefSeq" id="WP_022637498.1">
    <property type="nucleotide sequence ID" value="NZ_ASJR01000021.1"/>
</dbReference>
<keyword evidence="7 9" id="KW-0119">Carbohydrate metabolism</keyword>
<keyword evidence="3 10" id="KW-0732">Signal</keyword>
<evidence type="ECO:0000256" key="7">
    <source>
        <dbReference type="ARBA" id="ARBA00023326"/>
    </source>
</evidence>
<evidence type="ECO:0000313" key="11">
    <source>
        <dbReference type="EMBL" id="ERP31061.1"/>
    </source>
</evidence>
<keyword evidence="12" id="KW-1185">Reference proteome</keyword>
<dbReference type="InterPro" id="IPR026444">
    <property type="entry name" value="Secre_tail"/>
</dbReference>
<feature type="chain" id="PRO_5004678981" description="Glucanase" evidence="10">
    <location>
        <begin position="23"/>
        <end position="784"/>
    </location>
</feature>
<evidence type="ECO:0000256" key="3">
    <source>
        <dbReference type="ARBA" id="ARBA00022729"/>
    </source>
</evidence>